<dbReference type="OMA" id="HKIANGY"/>
<feature type="compositionally biased region" description="Gly residues" evidence="1">
    <location>
        <begin position="865"/>
        <end position="891"/>
    </location>
</feature>
<dbReference type="InterPro" id="IPR010441">
    <property type="entry name" value="CH_2"/>
</dbReference>
<feature type="compositionally biased region" description="Basic and acidic residues" evidence="1">
    <location>
        <begin position="655"/>
        <end position="666"/>
    </location>
</feature>
<feature type="compositionally biased region" description="Polar residues" evidence="1">
    <location>
        <begin position="622"/>
        <end position="632"/>
    </location>
</feature>
<feature type="compositionally biased region" description="Low complexity" evidence="1">
    <location>
        <begin position="1075"/>
        <end position="1084"/>
    </location>
</feature>
<feature type="compositionally biased region" description="Pro residues" evidence="1">
    <location>
        <begin position="76"/>
        <end position="88"/>
    </location>
</feature>
<evidence type="ECO:0000256" key="1">
    <source>
        <dbReference type="SAM" id="MobiDB-lite"/>
    </source>
</evidence>
<feature type="compositionally biased region" description="Low complexity" evidence="1">
    <location>
        <begin position="912"/>
        <end position="922"/>
    </location>
</feature>
<feature type="compositionally biased region" description="Gly residues" evidence="1">
    <location>
        <begin position="112"/>
        <end position="123"/>
    </location>
</feature>
<feature type="region of interest" description="Disordered" evidence="1">
    <location>
        <begin position="138"/>
        <end position="250"/>
    </location>
</feature>
<dbReference type="EMBL" id="FN648418">
    <property type="protein sequence ID" value="CBJ31186.1"/>
    <property type="molecule type" value="Genomic_DNA"/>
</dbReference>
<feature type="compositionally biased region" description="Basic and acidic residues" evidence="1">
    <location>
        <begin position="732"/>
        <end position="744"/>
    </location>
</feature>
<feature type="compositionally biased region" description="Basic and acidic residues" evidence="1">
    <location>
        <begin position="1122"/>
        <end position="1138"/>
    </location>
</feature>
<reference evidence="3 4" key="1">
    <citation type="journal article" date="2010" name="Nature">
        <title>The Ectocarpus genome and the independent evolution of multicellularity in brown algae.</title>
        <authorList>
            <person name="Cock J.M."/>
            <person name="Sterck L."/>
            <person name="Rouze P."/>
            <person name="Scornet D."/>
            <person name="Allen A.E."/>
            <person name="Amoutzias G."/>
            <person name="Anthouard V."/>
            <person name="Artiguenave F."/>
            <person name="Aury J.M."/>
            <person name="Badger J.H."/>
            <person name="Beszteri B."/>
            <person name="Billiau K."/>
            <person name="Bonnet E."/>
            <person name="Bothwell J.H."/>
            <person name="Bowler C."/>
            <person name="Boyen C."/>
            <person name="Brownlee C."/>
            <person name="Carrano C.J."/>
            <person name="Charrier B."/>
            <person name="Cho G.Y."/>
            <person name="Coelho S.M."/>
            <person name="Collen J."/>
            <person name="Corre E."/>
            <person name="Da Silva C."/>
            <person name="Delage L."/>
            <person name="Delaroque N."/>
            <person name="Dittami S.M."/>
            <person name="Doulbeau S."/>
            <person name="Elias M."/>
            <person name="Farnham G."/>
            <person name="Gachon C.M."/>
            <person name="Gschloessl B."/>
            <person name="Heesch S."/>
            <person name="Jabbari K."/>
            <person name="Jubin C."/>
            <person name="Kawai H."/>
            <person name="Kimura K."/>
            <person name="Kloareg B."/>
            <person name="Kupper F.C."/>
            <person name="Lang D."/>
            <person name="Le Bail A."/>
            <person name="Leblanc C."/>
            <person name="Lerouge P."/>
            <person name="Lohr M."/>
            <person name="Lopez P.J."/>
            <person name="Martens C."/>
            <person name="Maumus F."/>
            <person name="Michel G."/>
            <person name="Miranda-Saavedra D."/>
            <person name="Morales J."/>
            <person name="Moreau H."/>
            <person name="Motomura T."/>
            <person name="Nagasato C."/>
            <person name="Napoli C.A."/>
            <person name="Nelson D.R."/>
            <person name="Nyvall-Collen P."/>
            <person name="Peters A.F."/>
            <person name="Pommier C."/>
            <person name="Potin P."/>
            <person name="Poulain J."/>
            <person name="Quesneville H."/>
            <person name="Read B."/>
            <person name="Rensing S.A."/>
            <person name="Ritter A."/>
            <person name="Rousvoal S."/>
            <person name="Samanta M."/>
            <person name="Samson G."/>
            <person name="Schroeder D.C."/>
            <person name="Segurens B."/>
            <person name="Strittmatter M."/>
            <person name="Tonon T."/>
            <person name="Tregear J.W."/>
            <person name="Valentin K."/>
            <person name="von Dassow P."/>
            <person name="Yamagishi T."/>
            <person name="Van de Peer Y."/>
            <person name="Wincker P."/>
        </authorList>
    </citation>
    <scope>NUCLEOTIDE SEQUENCE [LARGE SCALE GENOMIC DNA]</scope>
    <source>
        <strain evidence="4">Ec32 / CCAP1310/4</strain>
    </source>
</reference>
<sequence>MPREMLQYKSEDDKSPDHPERKPMQKFKSLVRFMAPSSLVREYSGLLDDLDSDASNGSSEETEQTPPKTPPEEPEPSPPPPAKEQPPPAEEKPPSTEQNPQPTEEEVSPGASAGGGKAGGGKGLKLTLELEVDAASLSGDLGKYAGTSWRLTSPRVEGGGVPIQTPGPTEATPPRDPAGPSHGVPATKDPYNDNRALQKSPQSTQQSTPTKPRPADRTDKQLVSSNVRETTTTTGTTATTTTTPGVASPTDEQAKKLLRWFRSHFDRREIDCDFKLRHKIANGYLVGACLAHYHPRKIDSVDFNRGNSPANKAANWEFVQKFLGRRSYSLPHEDVRCLCTVPMPAEEGVEAASRVLAGLYAFLLADGLVPPLAGIAPAHLRAPPARRKVQIYKRFTDRRRSDMEEEEMMRMLAATGANVPENSGRRASGVGGGWKRSSSLPAASIRNAEEFHESRRTGGEGRGKAAAKDARGKEEPGKRSRSYAPGEAFSNADPAKREGRALGNVEGGRRRASPDSDLVDRGGGVEGAGGRGGGGRRAMPRDTRGFGNVRDGGEGLVRRAVKVGPRRLGRAPGYQESDGSSSYEGRHRPARSRRRGFGFASDDDDDRGNRRRHRVVRGVNFETTAPGGQSDPSVGGEEREYHRRRRRRRRRPRQQRRDGRLDDEHFRHHRAERFGDGQVFDGDARGARHQAMALRDVSDQGSSFEEGDTSPRRRQPRRAAAESNRSRTSPLWRERSTEIDEKGGVARHRARSGGNSNDRRDNNNGEGADAYFGRAAYATAASAAAPVGAASRSRHGQARDFGYREDGHDDRRRGGGRDRQGNNNDYDYNEEGAAFSTPFATPRRRAPQPAAATTAQPPKQSFGTWPGGRRGGGGGGGGGGGHAEGHGGGGYDYPSFPPSALPEGRRRRPRDGPAAAPAPATPRNDKPRSYGGGQRAIGGLAREEEAGVVRMSRRRDNADIEGEGRQRHPGGAGGVGAGGGGGTSGGRDRSRSWAREGTQRGKDWPAAEATGGRRGNGRGGGDGDGGGGGGAHTRPPDQHRSLSTNTGPGGADGLVPSHPRRRRERADGDGYGLKSSSGAGAVAGRVAPLPTKSTRAARNRSPVNSSAPLGKMSGFGQGDGGWSERVEGRRQRQLEQRGRLARSMVAEVNGDSGRIEPLSAAPPAAGHHHHQAVSPPRLRRLVQSEVPCTLQPPARSPLRGSSPEPQPAAPKAIARNKAESRSPVYQAMNQAQRQHQRPSLLPANGTTNRAGFNSYADDGATGVAVGVNWG</sequence>
<feature type="compositionally biased region" description="Gly residues" evidence="1">
    <location>
        <begin position="1012"/>
        <end position="1031"/>
    </location>
</feature>
<dbReference type="GO" id="GO:0005737">
    <property type="term" value="C:cytoplasm"/>
    <property type="evidence" value="ECO:0007669"/>
    <property type="project" value="UniProtKB-ARBA"/>
</dbReference>
<dbReference type="InterPro" id="IPR036872">
    <property type="entry name" value="CH_dom_sf"/>
</dbReference>
<dbReference type="Pfam" id="PF06294">
    <property type="entry name" value="CH_2"/>
    <property type="match status" value="1"/>
</dbReference>
<protein>
    <recommendedName>
        <fullName evidence="2">Calponin-homology (CH) domain-containing protein</fullName>
    </recommendedName>
</protein>
<feature type="compositionally biased region" description="Low complexity" evidence="1">
    <location>
        <begin position="198"/>
        <end position="210"/>
    </location>
</feature>
<feature type="compositionally biased region" description="Basic and acidic residues" evidence="1">
    <location>
        <begin position="447"/>
        <end position="478"/>
    </location>
</feature>
<dbReference type="PROSITE" id="PS50021">
    <property type="entry name" value="CH"/>
    <property type="match status" value="1"/>
</dbReference>
<dbReference type="InterPro" id="IPR001715">
    <property type="entry name" value="CH_dom"/>
</dbReference>
<feature type="compositionally biased region" description="Gly residues" evidence="1">
    <location>
        <begin position="970"/>
        <end position="985"/>
    </location>
</feature>
<feature type="compositionally biased region" description="Low complexity" evidence="1">
    <location>
        <begin position="837"/>
        <end position="858"/>
    </location>
</feature>
<feature type="compositionally biased region" description="Basic residues" evidence="1">
    <location>
        <begin position="642"/>
        <end position="654"/>
    </location>
</feature>
<proteinExistence type="predicted"/>
<feature type="region of interest" description="Disordered" evidence="1">
    <location>
        <begin position="1"/>
        <end position="29"/>
    </location>
</feature>
<dbReference type="OrthoDB" id="10486928at2759"/>
<evidence type="ECO:0000259" key="2">
    <source>
        <dbReference type="PROSITE" id="PS50021"/>
    </source>
</evidence>
<feature type="compositionally biased region" description="Gly residues" evidence="1">
    <location>
        <begin position="521"/>
        <end position="536"/>
    </location>
</feature>
<accession>D7FSP5</accession>
<dbReference type="InParanoid" id="D7FSP5"/>
<gene>
    <name evidence="3" type="ORF">Esi_0238_0002</name>
</gene>
<evidence type="ECO:0000313" key="3">
    <source>
        <dbReference type="EMBL" id="CBJ31186.1"/>
    </source>
</evidence>
<evidence type="ECO:0000313" key="4">
    <source>
        <dbReference type="Proteomes" id="UP000002630"/>
    </source>
</evidence>
<dbReference type="EMBL" id="FN649734">
    <property type="protein sequence ID" value="CBJ31186.1"/>
    <property type="molecule type" value="Genomic_DNA"/>
</dbReference>
<feature type="compositionally biased region" description="Basic residues" evidence="1">
    <location>
        <begin position="559"/>
        <end position="569"/>
    </location>
</feature>
<feature type="region of interest" description="Disordered" evidence="1">
    <location>
        <begin position="44"/>
        <end position="123"/>
    </location>
</feature>
<feature type="compositionally biased region" description="Basic and acidic residues" evidence="1">
    <location>
        <begin position="797"/>
        <end position="820"/>
    </location>
</feature>
<dbReference type="Gene3D" id="1.10.418.10">
    <property type="entry name" value="Calponin-like domain"/>
    <property type="match status" value="1"/>
</dbReference>
<name>D7FSP5_ECTSI</name>
<keyword evidence="4" id="KW-1185">Reference proteome</keyword>
<feature type="region of interest" description="Disordered" evidence="1">
    <location>
        <begin position="416"/>
        <end position="1176"/>
    </location>
</feature>
<dbReference type="AlphaFoldDB" id="D7FSP5"/>
<feature type="compositionally biased region" description="Basic and acidic residues" evidence="1">
    <location>
        <begin position="986"/>
        <end position="1005"/>
    </location>
</feature>
<feature type="compositionally biased region" description="Basic and acidic residues" evidence="1">
    <location>
        <begin position="507"/>
        <end position="520"/>
    </location>
</feature>
<organism evidence="3 4">
    <name type="scientific">Ectocarpus siliculosus</name>
    <name type="common">Brown alga</name>
    <name type="synonym">Conferva siliculosa</name>
    <dbReference type="NCBI Taxonomy" id="2880"/>
    <lineage>
        <taxon>Eukaryota</taxon>
        <taxon>Sar</taxon>
        <taxon>Stramenopiles</taxon>
        <taxon>Ochrophyta</taxon>
        <taxon>PX clade</taxon>
        <taxon>Phaeophyceae</taxon>
        <taxon>Ectocarpales</taxon>
        <taxon>Ectocarpaceae</taxon>
        <taxon>Ectocarpus</taxon>
    </lineage>
</organism>
<feature type="compositionally biased region" description="Basic and acidic residues" evidence="1">
    <location>
        <begin position="9"/>
        <end position="23"/>
    </location>
</feature>
<feature type="compositionally biased region" description="Polar residues" evidence="1">
    <location>
        <begin position="1091"/>
        <end position="1107"/>
    </location>
</feature>
<feature type="region of interest" description="Disordered" evidence="1">
    <location>
        <begin position="1189"/>
        <end position="1248"/>
    </location>
</feature>
<feature type="compositionally biased region" description="Basic and acidic residues" evidence="1">
    <location>
        <begin position="954"/>
        <end position="966"/>
    </location>
</feature>
<feature type="compositionally biased region" description="Low complexity" evidence="1">
    <location>
        <begin position="230"/>
        <end position="243"/>
    </location>
</feature>
<feature type="compositionally biased region" description="Low complexity" evidence="1">
    <location>
        <begin position="764"/>
        <end position="791"/>
    </location>
</feature>
<feature type="domain" description="Calponin-homology (CH)" evidence="2">
    <location>
        <begin position="251"/>
        <end position="364"/>
    </location>
</feature>
<dbReference type="Proteomes" id="UP000002630">
    <property type="component" value="Linkage Group LG09"/>
</dbReference>